<evidence type="ECO:0000313" key="2">
    <source>
        <dbReference type="Proteomes" id="UP000191448"/>
    </source>
</evidence>
<gene>
    <name evidence="1" type="ORF">CLTHE_13900</name>
</gene>
<proteinExistence type="predicted"/>
<sequence length="259" mass="30796">MKNLEPRTDFNFNNRWLSEFGAILYSENKKETIKILSESIHKVRDVGDKRYYTGKVLEPKIETLNIFFKEEIDTDELINWLDTAEPKPFYYDDNTERQLMCILNTDIKLEVAYKPKFRGKLQIEMIAYEPYWTETNPRSLEIENPELGREYRFYYDGTTDGYPTIFLECNGTQENVTLRLSDKEFRIKSFTNNITIQMRNGIITSLNNGIEENKYANYECLNGWHVREMIKFKPLTNNILTVINGDLTKIHLNYNTKWK</sequence>
<evidence type="ECO:0000313" key="1">
    <source>
        <dbReference type="EMBL" id="OPX47819.1"/>
    </source>
</evidence>
<comment type="caution">
    <text evidence="1">The sequence shown here is derived from an EMBL/GenBank/DDBJ whole genome shotgun (WGS) entry which is preliminary data.</text>
</comment>
<dbReference type="Gene3D" id="2.40.30.200">
    <property type="match status" value="1"/>
</dbReference>
<name>A0A1V4SV11_9CLOT</name>
<dbReference type="RefSeq" id="WP_080022608.1">
    <property type="nucleotide sequence ID" value="NZ_LTAY01000037.1"/>
</dbReference>
<reference evidence="1 2" key="1">
    <citation type="submission" date="2016-02" db="EMBL/GenBank/DDBJ databases">
        <title>Genome sequence of Clostridium thermobutyricum DSM 4928.</title>
        <authorList>
            <person name="Poehlein A."/>
            <person name="Daniel R."/>
        </authorList>
    </citation>
    <scope>NUCLEOTIDE SEQUENCE [LARGE SCALE GENOMIC DNA]</scope>
    <source>
        <strain evidence="1 2">DSM 4928</strain>
    </source>
</reference>
<protein>
    <submittedName>
        <fullName evidence="1">Phage tail protein</fullName>
    </submittedName>
</protein>
<dbReference type="EMBL" id="LTAY01000037">
    <property type="protein sequence ID" value="OPX47819.1"/>
    <property type="molecule type" value="Genomic_DNA"/>
</dbReference>
<dbReference type="Proteomes" id="UP000191448">
    <property type="component" value="Unassembled WGS sequence"/>
</dbReference>
<organism evidence="1 2">
    <name type="scientific">Clostridium thermobutyricum DSM 4928</name>
    <dbReference type="NCBI Taxonomy" id="1121339"/>
    <lineage>
        <taxon>Bacteria</taxon>
        <taxon>Bacillati</taxon>
        <taxon>Bacillota</taxon>
        <taxon>Clostridia</taxon>
        <taxon>Eubacteriales</taxon>
        <taxon>Clostridiaceae</taxon>
        <taxon>Clostridium</taxon>
    </lineage>
</organism>
<accession>A0A1V4SV11</accession>
<dbReference type="AlphaFoldDB" id="A0A1V4SV11"/>